<keyword evidence="6" id="KW-0479">Metal-binding</keyword>
<evidence type="ECO:0000256" key="7">
    <source>
        <dbReference type="ARBA" id="ARBA00022741"/>
    </source>
</evidence>
<dbReference type="InterPro" id="IPR003442">
    <property type="entry name" value="T6A_TsaE"/>
</dbReference>
<proteinExistence type="inferred from homology"/>
<comment type="caution">
    <text evidence="11">The sequence shown here is derived from an EMBL/GenBank/DDBJ whole genome shotgun (WGS) entry which is preliminary data.</text>
</comment>
<dbReference type="GO" id="GO:0005524">
    <property type="term" value="F:ATP binding"/>
    <property type="evidence" value="ECO:0007669"/>
    <property type="project" value="UniProtKB-KW"/>
</dbReference>
<evidence type="ECO:0000313" key="11">
    <source>
        <dbReference type="EMBL" id="OJG14441.1"/>
    </source>
</evidence>
<sequence length="156" mass="17142">MIALTDLLATEKLGQIIGECATAGDVIILTGELGAGKTTITKGIAQGLGIKRMVKSPTYTIIREYEEGRLPLYHMDVYRIGADAEELGLEEYFEGEGLSVVEWGQLLADGMPVDYLELTLRKVEHDDNARTAEFTAFGSQSAAFLKRILNTWENKA</sequence>
<organism evidence="11 12">
    <name type="scientific">Enterococcus canintestini</name>
    <dbReference type="NCBI Taxonomy" id="317010"/>
    <lineage>
        <taxon>Bacteria</taxon>
        <taxon>Bacillati</taxon>
        <taxon>Bacillota</taxon>
        <taxon>Bacilli</taxon>
        <taxon>Lactobacillales</taxon>
        <taxon>Enterococcaceae</taxon>
        <taxon>Enterococcus</taxon>
    </lineage>
</organism>
<dbReference type="Gene3D" id="3.40.50.300">
    <property type="entry name" value="P-loop containing nucleotide triphosphate hydrolases"/>
    <property type="match status" value="1"/>
</dbReference>
<dbReference type="GO" id="GO:0002949">
    <property type="term" value="P:tRNA threonylcarbamoyladenosine modification"/>
    <property type="evidence" value="ECO:0007669"/>
    <property type="project" value="InterPro"/>
</dbReference>
<evidence type="ECO:0000256" key="3">
    <source>
        <dbReference type="ARBA" id="ARBA00019010"/>
    </source>
</evidence>
<dbReference type="STRING" id="317010.RU96_GL000894"/>
<reference evidence="11 12" key="1">
    <citation type="submission" date="2014-12" db="EMBL/GenBank/DDBJ databases">
        <title>Draft genome sequences of 29 type strains of Enterococci.</title>
        <authorList>
            <person name="Zhong Z."/>
            <person name="Sun Z."/>
            <person name="Liu W."/>
            <person name="Zhang W."/>
            <person name="Zhang H."/>
        </authorList>
    </citation>
    <scope>NUCLEOTIDE SEQUENCE [LARGE SCALE GENOMIC DNA]</scope>
    <source>
        <strain evidence="11 12">DSM 21207</strain>
    </source>
</reference>
<dbReference type="NCBIfam" id="TIGR00150">
    <property type="entry name" value="T6A_YjeE"/>
    <property type="match status" value="1"/>
</dbReference>
<keyword evidence="4" id="KW-0963">Cytoplasm</keyword>
<name>A0A1L8R3W3_9ENTE</name>
<evidence type="ECO:0000256" key="2">
    <source>
        <dbReference type="ARBA" id="ARBA00007599"/>
    </source>
</evidence>
<keyword evidence="5" id="KW-0819">tRNA processing</keyword>
<evidence type="ECO:0000313" key="12">
    <source>
        <dbReference type="Proteomes" id="UP000182835"/>
    </source>
</evidence>
<evidence type="ECO:0000256" key="10">
    <source>
        <dbReference type="ARBA" id="ARBA00032441"/>
    </source>
</evidence>
<dbReference type="RefSeq" id="WP_071865398.1">
    <property type="nucleotide sequence ID" value="NZ_JBHLVQ010000006.1"/>
</dbReference>
<comment type="similarity">
    <text evidence="2">Belongs to the TsaE family.</text>
</comment>
<dbReference type="Proteomes" id="UP000182835">
    <property type="component" value="Unassembled WGS sequence"/>
</dbReference>
<dbReference type="PANTHER" id="PTHR33540:SF2">
    <property type="entry name" value="TRNA THREONYLCARBAMOYLADENOSINE BIOSYNTHESIS PROTEIN TSAE"/>
    <property type="match status" value="1"/>
</dbReference>
<evidence type="ECO:0000256" key="8">
    <source>
        <dbReference type="ARBA" id="ARBA00022840"/>
    </source>
</evidence>
<dbReference type="PANTHER" id="PTHR33540">
    <property type="entry name" value="TRNA THREONYLCARBAMOYLADENOSINE BIOSYNTHESIS PROTEIN TSAE"/>
    <property type="match status" value="1"/>
</dbReference>
<dbReference type="OrthoDB" id="9815896at2"/>
<dbReference type="AlphaFoldDB" id="A0A1L8R3W3"/>
<gene>
    <name evidence="11" type="ORF">RU96_GL000894</name>
</gene>
<dbReference type="GO" id="GO:0005737">
    <property type="term" value="C:cytoplasm"/>
    <property type="evidence" value="ECO:0007669"/>
    <property type="project" value="UniProtKB-SubCell"/>
</dbReference>
<evidence type="ECO:0000256" key="5">
    <source>
        <dbReference type="ARBA" id="ARBA00022694"/>
    </source>
</evidence>
<evidence type="ECO:0000256" key="6">
    <source>
        <dbReference type="ARBA" id="ARBA00022723"/>
    </source>
</evidence>
<dbReference type="GO" id="GO:0046872">
    <property type="term" value="F:metal ion binding"/>
    <property type="evidence" value="ECO:0007669"/>
    <property type="project" value="UniProtKB-KW"/>
</dbReference>
<keyword evidence="8" id="KW-0067">ATP-binding</keyword>
<comment type="subcellular location">
    <subcellularLocation>
        <location evidence="1">Cytoplasm</location>
    </subcellularLocation>
</comment>
<protein>
    <recommendedName>
        <fullName evidence="3">tRNA threonylcarbamoyladenosine biosynthesis protein TsaE</fullName>
    </recommendedName>
    <alternativeName>
        <fullName evidence="10">t(6)A37 threonylcarbamoyladenosine biosynthesis protein TsaE</fullName>
    </alternativeName>
</protein>
<dbReference type="Pfam" id="PF02367">
    <property type="entry name" value="TsaE"/>
    <property type="match status" value="1"/>
</dbReference>
<evidence type="ECO:0000256" key="1">
    <source>
        <dbReference type="ARBA" id="ARBA00004496"/>
    </source>
</evidence>
<dbReference type="InterPro" id="IPR027417">
    <property type="entry name" value="P-loop_NTPase"/>
</dbReference>
<keyword evidence="9" id="KW-0460">Magnesium</keyword>
<dbReference type="SUPFAM" id="SSF52540">
    <property type="entry name" value="P-loop containing nucleoside triphosphate hydrolases"/>
    <property type="match status" value="1"/>
</dbReference>
<evidence type="ECO:0000256" key="9">
    <source>
        <dbReference type="ARBA" id="ARBA00022842"/>
    </source>
</evidence>
<evidence type="ECO:0000256" key="4">
    <source>
        <dbReference type="ARBA" id="ARBA00022490"/>
    </source>
</evidence>
<dbReference type="EMBL" id="JXKG01000018">
    <property type="protein sequence ID" value="OJG14441.1"/>
    <property type="molecule type" value="Genomic_DNA"/>
</dbReference>
<accession>A0A1L8R3W3</accession>
<keyword evidence="7" id="KW-0547">Nucleotide-binding</keyword>